<evidence type="ECO:0000313" key="4">
    <source>
        <dbReference type="EMBL" id="KXS32707.1"/>
    </source>
</evidence>
<dbReference type="PANTHER" id="PTHR30469:SF15">
    <property type="entry name" value="HLYD FAMILY OF SECRETION PROTEINS"/>
    <property type="match status" value="1"/>
</dbReference>
<dbReference type="GO" id="GO:0015562">
    <property type="term" value="F:efflux transmembrane transporter activity"/>
    <property type="evidence" value="ECO:0007669"/>
    <property type="project" value="TreeGrafter"/>
</dbReference>
<feature type="domain" description="YknX-like C-terminal permuted SH3-like" evidence="3">
    <location>
        <begin position="271"/>
        <end position="337"/>
    </location>
</feature>
<dbReference type="Pfam" id="PF25989">
    <property type="entry name" value="YknX_C"/>
    <property type="match status" value="1"/>
</dbReference>
<dbReference type="InterPro" id="IPR058637">
    <property type="entry name" value="YknX-like_C"/>
</dbReference>
<evidence type="ECO:0000259" key="3">
    <source>
        <dbReference type="Pfam" id="PF25989"/>
    </source>
</evidence>
<sequence length="341" mass="36104">MNMRILTACLLLSLCNSTLADGQGEVSALVETTALRKMELYSRVSGYGTVMPELGTTMNLGFPKAGKITRLFVSPGQKVGRGDTLLEITTDPAGTLAYNQAENGVVYARGELGRVKSLYARQLATRSQVDTAAKALADAEGARNAQQALGQGLRHDKLVSPFGGTVVSVSAATGDRFLAGANLVQLARADFLRARLGIEPEDSRQISPGMKVRLASVFNPKNIVEGDVTQVAGQVDPQTQLVDVTVRFKGNTLLPGTKARGDIATIGHEAQAVPRQAVLSDGSGAYLFQVVNGKAKRVAIKTGLEDDGWIEVQSPILANAPVVTLGNYELQDGMAVRESKP</sequence>
<keyword evidence="2" id="KW-0732">Signal</keyword>
<dbReference type="SUPFAM" id="SSF111369">
    <property type="entry name" value="HlyD-like secretion proteins"/>
    <property type="match status" value="1"/>
</dbReference>
<dbReference type="AlphaFoldDB" id="A0A139BUQ0"/>
<feature type="chain" id="PRO_5007483952" evidence="2">
    <location>
        <begin position="21"/>
        <end position="341"/>
    </location>
</feature>
<gene>
    <name evidence="4" type="ORF">AWT59_1170</name>
</gene>
<comment type="similarity">
    <text evidence="1">Belongs to the membrane fusion protein (MFP) (TC 8.A.1) family.</text>
</comment>
<dbReference type="Gene3D" id="2.40.50.100">
    <property type="match status" value="1"/>
</dbReference>
<accession>A0A139BUQ0</accession>
<reference evidence="4 5" key="2">
    <citation type="submission" date="2016-03" db="EMBL/GenBank/DDBJ databases">
        <title>New uncultured bacterium of the family Gallionellaceae from acid mine drainage: description and reconstruction of genome based on metagenomic analysis of microbial community.</title>
        <authorList>
            <person name="Kadnikov V."/>
            <person name="Ivasenko D."/>
            <person name="Beletsky A."/>
            <person name="Mardanov A."/>
            <person name="Danilova E."/>
            <person name="Pimenov N."/>
            <person name="Karnachuk O."/>
            <person name="Ravin N."/>
        </authorList>
    </citation>
    <scope>NUCLEOTIDE SEQUENCE [LARGE SCALE GENOMIC DNA]</scope>
    <source>
        <strain evidence="4">ShG14-8</strain>
    </source>
</reference>
<protein>
    <submittedName>
        <fullName evidence="4">Cation efflux system protein CusB</fullName>
    </submittedName>
</protein>
<proteinExistence type="inferred from homology"/>
<dbReference type="EMBL" id="LSLI01000021">
    <property type="protein sequence ID" value="KXS32707.1"/>
    <property type="molecule type" value="Genomic_DNA"/>
</dbReference>
<dbReference type="PANTHER" id="PTHR30469">
    <property type="entry name" value="MULTIDRUG RESISTANCE PROTEIN MDTA"/>
    <property type="match status" value="1"/>
</dbReference>
<evidence type="ECO:0000256" key="2">
    <source>
        <dbReference type="SAM" id="SignalP"/>
    </source>
</evidence>
<reference evidence="4 5" key="1">
    <citation type="submission" date="2016-02" db="EMBL/GenBank/DDBJ databases">
        <authorList>
            <person name="Wen L."/>
            <person name="He K."/>
            <person name="Yang H."/>
        </authorList>
    </citation>
    <scope>NUCLEOTIDE SEQUENCE [LARGE SCALE GENOMIC DNA]</scope>
    <source>
        <strain evidence="4">ShG14-8</strain>
    </source>
</reference>
<feature type="signal peptide" evidence="2">
    <location>
        <begin position="1"/>
        <end position="20"/>
    </location>
</feature>
<dbReference type="Gene3D" id="2.40.420.20">
    <property type="match status" value="1"/>
</dbReference>
<evidence type="ECO:0000256" key="1">
    <source>
        <dbReference type="ARBA" id="ARBA00009477"/>
    </source>
</evidence>
<dbReference type="InterPro" id="IPR006143">
    <property type="entry name" value="RND_pump_MFP"/>
</dbReference>
<dbReference type="NCBIfam" id="TIGR01730">
    <property type="entry name" value="RND_mfp"/>
    <property type="match status" value="1"/>
</dbReference>
<comment type="caution">
    <text evidence="4">The sequence shown here is derived from an EMBL/GenBank/DDBJ whole genome shotgun (WGS) entry which is preliminary data.</text>
</comment>
<organism evidence="4 5">
    <name type="scientific">Candidatus Gallionella acididurans</name>
    <dbReference type="NCBI Taxonomy" id="1796491"/>
    <lineage>
        <taxon>Bacteria</taxon>
        <taxon>Pseudomonadati</taxon>
        <taxon>Pseudomonadota</taxon>
        <taxon>Betaproteobacteria</taxon>
        <taxon>Nitrosomonadales</taxon>
        <taxon>Gallionellaceae</taxon>
        <taxon>Gallionella</taxon>
    </lineage>
</organism>
<name>A0A139BUQ0_9PROT</name>
<dbReference type="Proteomes" id="UP000070578">
    <property type="component" value="Unassembled WGS sequence"/>
</dbReference>
<dbReference type="Gene3D" id="2.40.30.170">
    <property type="match status" value="1"/>
</dbReference>
<evidence type="ECO:0000313" key="5">
    <source>
        <dbReference type="Proteomes" id="UP000070578"/>
    </source>
</evidence>
<dbReference type="GO" id="GO:1990281">
    <property type="term" value="C:efflux pump complex"/>
    <property type="evidence" value="ECO:0007669"/>
    <property type="project" value="TreeGrafter"/>
</dbReference>